<dbReference type="AlphaFoldDB" id="A0A7X3MX20"/>
<organism evidence="2 3">
    <name type="scientific">Microvirga makkahensis</name>
    <dbReference type="NCBI Taxonomy" id="1128670"/>
    <lineage>
        <taxon>Bacteria</taxon>
        <taxon>Pseudomonadati</taxon>
        <taxon>Pseudomonadota</taxon>
        <taxon>Alphaproteobacteria</taxon>
        <taxon>Hyphomicrobiales</taxon>
        <taxon>Methylobacteriaceae</taxon>
        <taxon>Microvirga</taxon>
    </lineage>
</organism>
<reference evidence="2 3" key="2">
    <citation type="submission" date="2020-01" db="EMBL/GenBank/DDBJ databases">
        <title>Microvirga sp. nov., an arsenate reduction bacterium isolated from Tibet hotspring sediments.</title>
        <authorList>
            <person name="Xian W.-D."/>
            <person name="Li W.-J."/>
        </authorList>
    </citation>
    <scope>NUCLEOTIDE SEQUENCE [LARGE SCALE GENOMIC DNA]</scope>
    <source>
        <strain evidence="2 3">KCTC 23863</strain>
    </source>
</reference>
<dbReference type="OrthoDB" id="8020954at2"/>
<evidence type="ECO:0000313" key="3">
    <source>
        <dbReference type="Proteomes" id="UP000436483"/>
    </source>
</evidence>
<evidence type="ECO:0000256" key="1">
    <source>
        <dbReference type="SAM" id="MobiDB-lite"/>
    </source>
</evidence>
<keyword evidence="3" id="KW-1185">Reference proteome</keyword>
<feature type="compositionally biased region" description="Basic and acidic residues" evidence="1">
    <location>
        <begin position="1"/>
        <end position="11"/>
    </location>
</feature>
<name>A0A7X3MX20_9HYPH</name>
<dbReference type="EMBL" id="WURB01000047">
    <property type="protein sequence ID" value="MXQ14791.1"/>
    <property type="molecule type" value="Genomic_DNA"/>
</dbReference>
<comment type="caution">
    <text evidence="2">The sequence shown here is derived from an EMBL/GenBank/DDBJ whole genome shotgun (WGS) entry which is preliminary data.</text>
</comment>
<sequence>MTEKRDTKHDPVASGSPSAHRPDHQGGDAVQNAQKWGGGGSGSKGSAKPSGNQNQNSGEKT</sequence>
<proteinExistence type="predicted"/>
<feature type="region of interest" description="Disordered" evidence="1">
    <location>
        <begin position="1"/>
        <end position="61"/>
    </location>
</feature>
<dbReference type="Proteomes" id="UP000436483">
    <property type="component" value="Unassembled WGS sequence"/>
</dbReference>
<accession>A0A7X3MX20</accession>
<gene>
    <name evidence="2" type="ORF">GR328_25755</name>
</gene>
<evidence type="ECO:0000313" key="2">
    <source>
        <dbReference type="EMBL" id="MXQ14791.1"/>
    </source>
</evidence>
<dbReference type="RefSeq" id="WP_160888501.1">
    <property type="nucleotide sequence ID" value="NZ_WURB01000047.1"/>
</dbReference>
<feature type="compositionally biased region" description="Polar residues" evidence="1">
    <location>
        <begin position="52"/>
        <end position="61"/>
    </location>
</feature>
<protein>
    <submittedName>
        <fullName evidence="2">Uncharacterized protein</fullName>
    </submittedName>
</protein>
<reference evidence="2 3" key="1">
    <citation type="submission" date="2019-12" db="EMBL/GenBank/DDBJ databases">
        <authorList>
            <person name="Yuan C.-G."/>
        </authorList>
    </citation>
    <scope>NUCLEOTIDE SEQUENCE [LARGE SCALE GENOMIC DNA]</scope>
    <source>
        <strain evidence="2 3">KCTC 23863</strain>
    </source>
</reference>